<keyword evidence="3" id="KW-1185">Reference proteome</keyword>
<dbReference type="EMBL" id="JNAD02000015">
    <property type="protein sequence ID" value="RKM91939.1"/>
    <property type="molecule type" value="Genomic_DNA"/>
</dbReference>
<feature type="compositionally biased region" description="Polar residues" evidence="1">
    <location>
        <begin position="1"/>
        <end position="14"/>
    </location>
</feature>
<dbReference type="InterPro" id="IPR036390">
    <property type="entry name" value="WH_DNA-bd_sf"/>
</dbReference>
<dbReference type="AlphaFoldDB" id="A0A420UWQ1"/>
<dbReference type="RefSeq" id="WP_043462332.1">
    <property type="nucleotide sequence ID" value="NZ_CP134822.1"/>
</dbReference>
<feature type="region of interest" description="Disordered" evidence="1">
    <location>
        <begin position="1"/>
        <end position="25"/>
    </location>
</feature>
<feature type="compositionally biased region" description="Low complexity" evidence="1">
    <location>
        <begin position="100"/>
        <end position="114"/>
    </location>
</feature>
<feature type="compositionally biased region" description="Basic and acidic residues" evidence="1">
    <location>
        <begin position="80"/>
        <end position="98"/>
    </location>
</feature>
<accession>A0A420UWQ1</accession>
<comment type="caution">
    <text evidence="2">The sequence shown here is derived from an EMBL/GenBank/DDBJ whole genome shotgun (WGS) entry which is preliminary data.</text>
</comment>
<feature type="compositionally biased region" description="Basic and acidic residues" evidence="1">
    <location>
        <begin position="171"/>
        <end position="196"/>
    </location>
</feature>
<dbReference type="Gene3D" id="1.10.10.10">
    <property type="entry name" value="Winged helix-like DNA-binding domain superfamily/Winged helix DNA-binding domain"/>
    <property type="match status" value="2"/>
</dbReference>
<gene>
    <name evidence="2" type="ORF">SFRA_026170</name>
</gene>
<evidence type="ECO:0000256" key="1">
    <source>
        <dbReference type="SAM" id="MobiDB-lite"/>
    </source>
</evidence>
<dbReference type="OrthoDB" id="3483797at2"/>
<evidence type="ECO:0000313" key="2">
    <source>
        <dbReference type="EMBL" id="RKM91939.1"/>
    </source>
</evidence>
<dbReference type="InterPro" id="IPR036388">
    <property type="entry name" value="WH-like_DNA-bd_sf"/>
</dbReference>
<protein>
    <submittedName>
        <fullName evidence="2">Uncharacterized protein</fullName>
    </submittedName>
</protein>
<organism evidence="2 3">
    <name type="scientific">Streptomyces xinghaiensis</name>
    <dbReference type="NCBI Taxonomy" id="1038928"/>
    <lineage>
        <taxon>Bacteria</taxon>
        <taxon>Bacillati</taxon>
        <taxon>Actinomycetota</taxon>
        <taxon>Actinomycetes</taxon>
        <taxon>Kitasatosporales</taxon>
        <taxon>Streptomycetaceae</taxon>
        <taxon>Streptomyces</taxon>
    </lineage>
</organism>
<feature type="compositionally biased region" description="Polar residues" evidence="1">
    <location>
        <begin position="128"/>
        <end position="163"/>
    </location>
</feature>
<dbReference type="Proteomes" id="UP000028058">
    <property type="component" value="Unassembled WGS sequence"/>
</dbReference>
<sequence>MSDTTPDGTKQTQHPAPKPASLEGLTGAPAAVYTALVGHPDGATVTELALSADVGRSTTGKALTLLEKQGLAVRTPGGHEGARRIPDRWRPAPEREDASGEGAAHAPAEAHPEPSATPAPQPGALPEESNSPVAETAANTGSAPEGSASNASTVFLVSSQQGAPQPDAEAGDAKDNHIGNPRDEDGDSPKQKELQPPHETTGQRPTPPGMATPYAASGKKRLAPGGLRQMVIDHLTAHPGEAFTATKISRQIEKSSGAIANALVTLAAQGVAEQVSEKPRTYRLATSGDK</sequence>
<reference evidence="2 3" key="1">
    <citation type="journal article" date="2014" name="Genome Announc.">
        <title>Draft Genome Sequence of Streptomyces fradiae ATCC 19609, a Strain Highly Sensitive to Antibiotics.</title>
        <authorList>
            <person name="Bekker O.B."/>
            <person name="Klimina K.M."/>
            <person name="Vatlin A.A."/>
            <person name="Zakharevich N.V."/>
            <person name="Kasianov A.S."/>
            <person name="Danilenko V.N."/>
        </authorList>
    </citation>
    <scope>NUCLEOTIDE SEQUENCE [LARGE SCALE GENOMIC DNA]</scope>
    <source>
        <strain evidence="2 3">ATCC 19609</strain>
    </source>
</reference>
<dbReference type="SUPFAM" id="SSF46785">
    <property type="entry name" value="Winged helix' DNA-binding domain"/>
    <property type="match status" value="1"/>
</dbReference>
<evidence type="ECO:0000313" key="3">
    <source>
        <dbReference type="Proteomes" id="UP000028058"/>
    </source>
</evidence>
<name>A0A420UWQ1_9ACTN</name>
<proteinExistence type="predicted"/>
<feature type="region of interest" description="Disordered" evidence="1">
    <location>
        <begin position="67"/>
        <end position="223"/>
    </location>
</feature>